<evidence type="ECO:0008006" key="8">
    <source>
        <dbReference type="Google" id="ProtNLM"/>
    </source>
</evidence>
<comment type="caution">
    <text evidence="6">The sequence shown here is derived from an EMBL/GenBank/DDBJ whole genome shotgun (WGS) entry which is preliminary data.</text>
</comment>
<reference evidence="6 7" key="1">
    <citation type="submission" date="2016-10" db="EMBL/GenBank/DDBJ databases">
        <title>The genome of Paramicrosporidium saccamoebae is the missing link in understanding Cryptomycota and Microsporidia evolution.</title>
        <authorList>
            <person name="Quandt C.A."/>
            <person name="Beaudet D."/>
            <person name="Corsaro D."/>
            <person name="Michel R."/>
            <person name="Corradi N."/>
            <person name="James T."/>
        </authorList>
    </citation>
    <scope>NUCLEOTIDE SEQUENCE [LARGE SCALE GENOMIC DNA]</scope>
    <source>
        <strain evidence="6 7">KSL3</strain>
    </source>
</reference>
<dbReference type="AlphaFoldDB" id="A0A2H9TKQ4"/>
<name>A0A2H9TKQ4_9FUNG</name>
<dbReference type="PANTHER" id="PTHR13408">
    <property type="entry name" value="DNA-DIRECTED RNA POLYMERASE III"/>
    <property type="match status" value="1"/>
</dbReference>
<dbReference type="Proteomes" id="UP000240830">
    <property type="component" value="Unassembled WGS sequence"/>
</dbReference>
<evidence type="ECO:0000313" key="7">
    <source>
        <dbReference type="Proteomes" id="UP000240830"/>
    </source>
</evidence>
<evidence type="ECO:0000256" key="3">
    <source>
        <dbReference type="ARBA" id="ARBA00023163"/>
    </source>
</evidence>
<accession>A0A2H9TKQ4</accession>
<keyword evidence="2" id="KW-0240">DNA-directed RNA polymerase</keyword>
<sequence>MEGDTSRSGVPKTKFVPNVAAGARRSTPPAPEIPKPVAVRGRGRGRGAARPHPPRSGLLTPVAVSGPFAHGPAAAANKSRTSSFTTNTLKSKPTTMVDSNPSLDYEEDSNLEQVLAQRIESAHLPVSLLSLSAEDVIVKTEGGRNIIMDDVYLDGSALLDGERKLFLVQLPSCIPVMRDESNTTVQPDTLPSALLTGEEHAMDIDAFRSLESNTKPEATSAWPTTAEGLYGKIQRHASGRLSLLVNGQQFTAVPSTTRPELTGIRRAVAIDTEYEQSFDLGQLSDHLVFVPHIEQLIAQYQ</sequence>
<protein>
    <recommendedName>
        <fullName evidence="8">DNA-directed RNA polymerase III subunit RPC4</fullName>
    </recommendedName>
</protein>
<dbReference type="EMBL" id="MTSL01000128">
    <property type="protein sequence ID" value="PJF18341.1"/>
    <property type="molecule type" value="Genomic_DNA"/>
</dbReference>
<dbReference type="GO" id="GO:0042797">
    <property type="term" value="P:tRNA transcription by RNA polymerase III"/>
    <property type="evidence" value="ECO:0007669"/>
    <property type="project" value="TreeGrafter"/>
</dbReference>
<evidence type="ECO:0000256" key="5">
    <source>
        <dbReference type="SAM" id="MobiDB-lite"/>
    </source>
</evidence>
<keyword evidence="7" id="KW-1185">Reference proteome</keyword>
<keyword evidence="3" id="KW-0804">Transcription</keyword>
<feature type="compositionally biased region" description="Basic residues" evidence="5">
    <location>
        <begin position="41"/>
        <end position="53"/>
    </location>
</feature>
<comment type="subcellular location">
    <subcellularLocation>
        <location evidence="1">Nucleus</location>
    </subcellularLocation>
</comment>
<dbReference type="Pfam" id="PF05132">
    <property type="entry name" value="RNA_pol_Rpc4"/>
    <property type="match status" value="1"/>
</dbReference>
<dbReference type="PANTHER" id="PTHR13408:SF0">
    <property type="entry name" value="DNA-DIRECTED RNA POLYMERASE III SUBUNIT RPC4"/>
    <property type="match status" value="1"/>
</dbReference>
<keyword evidence="4" id="KW-0539">Nucleus</keyword>
<evidence type="ECO:0000256" key="4">
    <source>
        <dbReference type="ARBA" id="ARBA00023242"/>
    </source>
</evidence>
<proteinExistence type="predicted"/>
<dbReference type="GO" id="GO:0005666">
    <property type="term" value="C:RNA polymerase III complex"/>
    <property type="evidence" value="ECO:0007669"/>
    <property type="project" value="InterPro"/>
</dbReference>
<feature type="compositionally biased region" description="Polar residues" evidence="5">
    <location>
        <begin position="78"/>
        <end position="102"/>
    </location>
</feature>
<gene>
    <name evidence="6" type="ORF">PSACC_01833</name>
</gene>
<dbReference type="InterPro" id="IPR007811">
    <property type="entry name" value="RPC4"/>
</dbReference>
<evidence type="ECO:0000313" key="6">
    <source>
        <dbReference type="EMBL" id="PJF18341.1"/>
    </source>
</evidence>
<organism evidence="6 7">
    <name type="scientific">Paramicrosporidium saccamoebae</name>
    <dbReference type="NCBI Taxonomy" id="1246581"/>
    <lineage>
        <taxon>Eukaryota</taxon>
        <taxon>Fungi</taxon>
        <taxon>Fungi incertae sedis</taxon>
        <taxon>Cryptomycota</taxon>
        <taxon>Cryptomycota incertae sedis</taxon>
        <taxon>Paramicrosporidium</taxon>
    </lineage>
</organism>
<evidence type="ECO:0000256" key="2">
    <source>
        <dbReference type="ARBA" id="ARBA00022478"/>
    </source>
</evidence>
<dbReference type="GO" id="GO:0003677">
    <property type="term" value="F:DNA binding"/>
    <property type="evidence" value="ECO:0007669"/>
    <property type="project" value="InterPro"/>
</dbReference>
<evidence type="ECO:0000256" key="1">
    <source>
        <dbReference type="ARBA" id="ARBA00004123"/>
    </source>
</evidence>
<feature type="region of interest" description="Disordered" evidence="5">
    <location>
        <begin position="1"/>
        <end position="102"/>
    </location>
</feature>